<protein>
    <submittedName>
        <fullName evidence="2">Uncharacterized protein</fullName>
    </submittedName>
</protein>
<reference evidence="2" key="1">
    <citation type="submission" date="2022-04" db="EMBL/GenBank/DDBJ databases">
        <title>Hymenobacter sp. isolated from the air.</title>
        <authorList>
            <person name="Won M."/>
            <person name="Lee C.-M."/>
            <person name="Woen H.-Y."/>
            <person name="Kwon S.-W."/>
        </authorList>
    </citation>
    <scope>NUCLEOTIDE SEQUENCE</scope>
    <source>
        <strain evidence="2">5116S-3</strain>
    </source>
</reference>
<dbReference type="EMBL" id="CP095046">
    <property type="protein sequence ID" value="UOQ70979.1"/>
    <property type="molecule type" value="Genomic_DNA"/>
</dbReference>
<sequence length="416" mass="45446">MKKYFTTLLSATIFCVSIPQQGQAQIVNGGFEAYNQIPRGSHNIVRAPNTKVAGAYDAAYDDLAAWSSWGPYTTADFLYNSPASAPIVNPQGSPAYGKFLPRTGNGCAAILREPGSYSFDQFITQRVTNLQVNQRYRASFYAHRQPGGQLAEKLLLAVNYSTEPLRYVYNRTTQKQDISPTPDVIIESEPIGDTPTWTLVTGTFIAQASSASISIGYSEAGLSSYDPNLSGTGGSFYYAIDDVSLTLVPCTPPPPPDFNLLPLPRDPGAVQTYDVRVPNGYSTDYFEVTITEPDPPYNVIGGGTLAYNVYNGPTTYGLPSELQGFTTFHLHLIGPMPNAGPNRYRVIVTAVGCDRSTLIKTFSLTDEPGSGVNLPGPQKRKGTMHRRFLPSPTPQRTYLCYQPVLHKYESSIAKEE</sequence>
<dbReference type="RefSeq" id="WP_244674392.1">
    <property type="nucleotide sequence ID" value="NZ_CP095046.1"/>
</dbReference>
<dbReference type="Proteomes" id="UP000831796">
    <property type="component" value="Chromosome"/>
</dbReference>
<evidence type="ECO:0000313" key="3">
    <source>
        <dbReference type="Proteomes" id="UP000831796"/>
    </source>
</evidence>
<organism evidence="2 3">
    <name type="scientific">Hymenobacter cellulosilyticus</name>
    <dbReference type="NCBI Taxonomy" id="2932248"/>
    <lineage>
        <taxon>Bacteria</taxon>
        <taxon>Pseudomonadati</taxon>
        <taxon>Bacteroidota</taxon>
        <taxon>Cytophagia</taxon>
        <taxon>Cytophagales</taxon>
        <taxon>Hymenobacteraceae</taxon>
        <taxon>Hymenobacter</taxon>
    </lineage>
</organism>
<evidence type="ECO:0000313" key="2">
    <source>
        <dbReference type="EMBL" id="UOQ70979.1"/>
    </source>
</evidence>
<feature type="chain" id="PRO_5035854633" evidence="1">
    <location>
        <begin position="25"/>
        <end position="416"/>
    </location>
</feature>
<gene>
    <name evidence="2" type="ORF">MUN79_20210</name>
</gene>
<feature type="signal peptide" evidence="1">
    <location>
        <begin position="1"/>
        <end position="24"/>
    </location>
</feature>
<keyword evidence="1" id="KW-0732">Signal</keyword>
<evidence type="ECO:0000256" key="1">
    <source>
        <dbReference type="SAM" id="SignalP"/>
    </source>
</evidence>
<keyword evidence="3" id="KW-1185">Reference proteome</keyword>
<dbReference type="AlphaFoldDB" id="A0A8T9Q698"/>
<accession>A0A8T9Q698</accession>
<name>A0A8T9Q698_9BACT</name>
<proteinExistence type="predicted"/>
<dbReference type="KEGG" id="hcu:MUN79_20210"/>
<dbReference type="Gene3D" id="2.60.120.260">
    <property type="entry name" value="Galactose-binding domain-like"/>
    <property type="match status" value="1"/>
</dbReference>